<dbReference type="AlphaFoldDB" id="A0A0C1ZXN8"/>
<evidence type="ECO:0000256" key="1">
    <source>
        <dbReference type="ARBA" id="ARBA00005836"/>
    </source>
</evidence>
<evidence type="ECO:0000259" key="4">
    <source>
        <dbReference type="Pfam" id="PF19289"/>
    </source>
</evidence>
<dbReference type="InterPro" id="IPR045570">
    <property type="entry name" value="Metalloprtase-TldD/E_cen_dom"/>
</dbReference>
<proteinExistence type="inferred from homology"/>
<feature type="compositionally biased region" description="Basic residues" evidence="2">
    <location>
        <begin position="7"/>
        <end position="68"/>
    </location>
</feature>
<feature type="domain" description="Metalloprotease TldD/E N-terminal" evidence="3">
    <location>
        <begin position="138"/>
        <end position="202"/>
    </location>
</feature>
<dbReference type="Pfam" id="PF01523">
    <property type="entry name" value="PmbA_TldD_1st"/>
    <property type="match status" value="1"/>
</dbReference>
<dbReference type="InterPro" id="IPR047657">
    <property type="entry name" value="PmbA"/>
</dbReference>
<dbReference type="GO" id="GO:0005829">
    <property type="term" value="C:cytosol"/>
    <property type="evidence" value="ECO:0007669"/>
    <property type="project" value="TreeGrafter"/>
</dbReference>
<name>A0A0C1ZXN8_9BACT</name>
<protein>
    <submittedName>
        <fullName evidence="6">TldE protein</fullName>
    </submittedName>
</protein>
<dbReference type="InterPro" id="IPR035068">
    <property type="entry name" value="TldD/PmbA_N"/>
</dbReference>
<evidence type="ECO:0000256" key="2">
    <source>
        <dbReference type="SAM" id="MobiDB-lite"/>
    </source>
</evidence>
<feature type="domain" description="Metalloprotease TldD/E central" evidence="5">
    <location>
        <begin position="237"/>
        <end position="343"/>
    </location>
</feature>
<dbReference type="InterPro" id="IPR002510">
    <property type="entry name" value="Metalloprtase-TldD/E_N"/>
</dbReference>
<evidence type="ECO:0000313" key="6">
    <source>
        <dbReference type="EMBL" id="KIG15958.1"/>
    </source>
</evidence>
<sequence length="567" mass="60188">MNSAKQRSGKPGRKITAKKKAAKKKVAKKKVAKKATKKKSAKKTAKKKSAKKTAKPTTKKASRTKRIAKTPPVAAARKGAATRAAKAKPPASTAKRAPAVISSVGDALPRSSRRLLDDLEATALRALEHLRGRGVEHAEVSVSQGEQLETGVRQGEIELIKEAKSSGLGVRVVHNERVATSSTTDLSPDALERFLDRVIEMAELSEADPLAVPPDPKQLLVGAKAKFPALDLWDPKIAKIKADRALRLALAGEKAAFAADRRITSSEGASCSRGASHAVLASSGGFVGRSAGTHASLVVHVVADDEGGKKRNGFEWTAGRHFEMLLSPAQVGREAASRAVRSLGSIKLETGVYPVVFEREAARAIVGLIASCVLGDSIYRSQSYLADRLGTAVASTKVTIVDDPLLPRAPGSRMYDAEGRAVRRNTVIRNGELRSFLLDTYSARKLKLKPTGSAGGGGGIPHATTSNFYMKPGRAKPESLLRGIDRGLFVTSMMGFGFDPVTGNFSRGASGFLIEHGELTVPVSEITISRNLDELLGGIDAVANDLEHRASVSAPSFRVDHMTVSGR</sequence>
<accession>A0A0C1ZXN8</accession>
<dbReference type="SUPFAM" id="SSF111283">
    <property type="entry name" value="Putative modulator of DNA gyrase, PmbA/TldD"/>
    <property type="match status" value="1"/>
</dbReference>
<dbReference type="PANTHER" id="PTHR43421">
    <property type="entry name" value="METALLOPROTEASE PMBA"/>
    <property type="match status" value="1"/>
</dbReference>
<dbReference type="PANTHER" id="PTHR43421:SF1">
    <property type="entry name" value="METALLOPROTEASE PMBA"/>
    <property type="match status" value="1"/>
</dbReference>
<reference evidence="6 7" key="1">
    <citation type="submission" date="2014-12" db="EMBL/GenBank/DDBJ databases">
        <title>Genome assembly of Enhygromyxa salina DSM 15201.</title>
        <authorList>
            <person name="Sharma G."/>
            <person name="Subramanian S."/>
        </authorList>
    </citation>
    <scope>NUCLEOTIDE SEQUENCE [LARGE SCALE GENOMIC DNA]</scope>
    <source>
        <strain evidence="6 7">DSM 15201</strain>
    </source>
</reference>
<dbReference type="InterPro" id="IPR045569">
    <property type="entry name" value="Metalloprtase-TldD/E_C"/>
</dbReference>
<dbReference type="EMBL" id="JMCC02000044">
    <property type="protein sequence ID" value="KIG15958.1"/>
    <property type="molecule type" value="Genomic_DNA"/>
</dbReference>
<dbReference type="Proteomes" id="UP000031599">
    <property type="component" value="Unassembled WGS sequence"/>
</dbReference>
<feature type="region of interest" description="Disordered" evidence="2">
    <location>
        <begin position="1"/>
        <end position="98"/>
    </location>
</feature>
<evidence type="ECO:0000259" key="5">
    <source>
        <dbReference type="Pfam" id="PF19290"/>
    </source>
</evidence>
<organism evidence="6 7">
    <name type="scientific">Enhygromyxa salina</name>
    <dbReference type="NCBI Taxonomy" id="215803"/>
    <lineage>
        <taxon>Bacteria</taxon>
        <taxon>Pseudomonadati</taxon>
        <taxon>Myxococcota</taxon>
        <taxon>Polyangia</taxon>
        <taxon>Nannocystales</taxon>
        <taxon>Nannocystaceae</taxon>
        <taxon>Enhygromyxa</taxon>
    </lineage>
</organism>
<feature type="domain" description="Metalloprotease TldD/E C-terminal" evidence="4">
    <location>
        <begin position="350"/>
        <end position="566"/>
    </location>
</feature>
<dbReference type="GO" id="GO:0006508">
    <property type="term" value="P:proteolysis"/>
    <property type="evidence" value="ECO:0007669"/>
    <property type="project" value="InterPro"/>
</dbReference>
<dbReference type="InterPro" id="IPR036059">
    <property type="entry name" value="TldD/PmbA_sf"/>
</dbReference>
<dbReference type="GO" id="GO:0008237">
    <property type="term" value="F:metallopeptidase activity"/>
    <property type="evidence" value="ECO:0007669"/>
    <property type="project" value="InterPro"/>
</dbReference>
<evidence type="ECO:0000313" key="7">
    <source>
        <dbReference type="Proteomes" id="UP000031599"/>
    </source>
</evidence>
<gene>
    <name evidence="6" type="ORF">DB30_05012</name>
</gene>
<comment type="similarity">
    <text evidence="1">Belongs to the peptidase U62 family.</text>
</comment>
<dbReference type="Pfam" id="PF19290">
    <property type="entry name" value="PmbA_TldD_2nd"/>
    <property type="match status" value="1"/>
</dbReference>
<feature type="compositionally biased region" description="Low complexity" evidence="2">
    <location>
        <begin position="70"/>
        <end position="98"/>
    </location>
</feature>
<comment type="caution">
    <text evidence="6">The sequence shown here is derived from an EMBL/GenBank/DDBJ whole genome shotgun (WGS) entry which is preliminary data.</text>
</comment>
<dbReference type="Pfam" id="PF19289">
    <property type="entry name" value="PmbA_TldD_3rd"/>
    <property type="match status" value="1"/>
</dbReference>
<dbReference type="RefSeq" id="WP_240480261.1">
    <property type="nucleotide sequence ID" value="NZ_JMCC02000044.1"/>
</dbReference>
<evidence type="ECO:0000259" key="3">
    <source>
        <dbReference type="Pfam" id="PF01523"/>
    </source>
</evidence>
<dbReference type="Gene3D" id="3.30.2290.10">
    <property type="entry name" value="PmbA/TldD superfamily"/>
    <property type="match status" value="1"/>
</dbReference>